<dbReference type="InterPro" id="IPR036291">
    <property type="entry name" value="NAD(P)-bd_dom_sf"/>
</dbReference>
<evidence type="ECO:0000256" key="5">
    <source>
        <dbReference type="ARBA" id="ARBA00049233"/>
    </source>
</evidence>
<gene>
    <name evidence="8" type="ORF">PIIN_03488</name>
</gene>
<feature type="domain" description="GFO/IDH/MocA-like oxidoreductase" evidence="7">
    <location>
        <begin position="152"/>
        <end position="277"/>
    </location>
</feature>
<protein>
    <recommendedName>
        <fullName evidence="3">D-xylose 1-dehydrogenase (NADP(+), D-xylono-1,5-lactone-forming)</fullName>
        <ecNumber evidence="3">1.1.1.179</ecNumber>
    </recommendedName>
    <alternativeName>
        <fullName evidence="4">D-xylose-NADP dehydrogenase</fullName>
    </alternativeName>
</protein>
<comment type="similarity">
    <text evidence="1">Belongs to the Gfo/Idh/MocA family.</text>
</comment>
<dbReference type="FunCoup" id="G4TDY1">
    <property type="interactions" value="2"/>
</dbReference>
<dbReference type="Pfam" id="PF01408">
    <property type="entry name" value="GFO_IDH_MocA"/>
    <property type="match status" value="1"/>
</dbReference>
<dbReference type="InterPro" id="IPR050984">
    <property type="entry name" value="Gfo/Idh/MocA_domain"/>
</dbReference>
<feature type="domain" description="Gfo/Idh/MocA-like oxidoreductase N-terminal" evidence="6">
    <location>
        <begin position="8"/>
        <end position="137"/>
    </location>
</feature>
<evidence type="ECO:0000256" key="4">
    <source>
        <dbReference type="ARBA" id="ARBA00042988"/>
    </source>
</evidence>
<keyword evidence="2" id="KW-0560">Oxidoreductase</keyword>
<accession>G4TDY1</accession>
<dbReference type="AlphaFoldDB" id="G4TDY1"/>
<dbReference type="eggNOG" id="KOG2741">
    <property type="taxonomic scope" value="Eukaryota"/>
</dbReference>
<dbReference type="EMBL" id="CAFZ01000057">
    <property type="protein sequence ID" value="CCA69549.1"/>
    <property type="molecule type" value="Genomic_DNA"/>
</dbReference>
<dbReference type="EC" id="1.1.1.179" evidence="3"/>
<proteinExistence type="inferred from homology"/>
<evidence type="ECO:0000256" key="1">
    <source>
        <dbReference type="ARBA" id="ARBA00010928"/>
    </source>
</evidence>
<dbReference type="STRING" id="1109443.G4TDY1"/>
<dbReference type="SUPFAM" id="SSF51735">
    <property type="entry name" value="NAD(P)-binding Rossmann-fold domains"/>
    <property type="match status" value="1"/>
</dbReference>
<reference evidence="8 9" key="1">
    <citation type="journal article" date="2011" name="PLoS Pathog.">
        <title>Endophytic Life Strategies Decoded by Genome and Transcriptome Analyses of the Mutualistic Root Symbiont Piriformospora indica.</title>
        <authorList>
            <person name="Zuccaro A."/>
            <person name="Lahrmann U."/>
            <person name="Guldener U."/>
            <person name="Langen G."/>
            <person name="Pfiffi S."/>
            <person name="Biedenkopf D."/>
            <person name="Wong P."/>
            <person name="Samans B."/>
            <person name="Grimm C."/>
            <person name="Basiewicz M."/>
            <person name="Murat C."/>
            <person name="Martin F."/>
            <person name="Kogel K.H."/>
        </authorList>
    </citation>
    <scope>NUCLEOTIDE SEQUENCE [LARGE SCALE GENOMIC DNA]</scope>
    <source>
        <strain evidence="8 9">DSM 11827</strain>
    </source>
</reference>
<keyword evidence="9" id="KW-1185">Reference proteome</keyword>
<evidence type="ECO:0000256" key="2">
    <source>
        <dbReference type="ARBA" id="ARBA00023002"/>
    </source>
</evidence>
<dbReference type="InParanoid" id="G4TDY1"/>
<dbReference type="InterPro" id="IPR055170">
    <property type="entry name" value="GFO_IDH_MocA-like_dom"/>
</dbReference>
<evidence type="ECO:0000313" key="8">
    <source>
        <dbReference type="EMBL" id="CCA69549.1"/>
    </source>
</evidence>
<dbReference type="Proteomes" id="UP000007148">
    <property type="component" value="Unassembled WGS sequence"/>
</dbReference>
<comment type="catalytic activity">
    <reaction evidence="5">
        <text>D-xylose + NADP(+) = D-xylono-1,5-lactone + NADPH + H(+)</text>
        <dbReference type="Rhea" id="RHEA:22000"/>
        <dbReference type="ChEBI" id="CHEBI:15378"/>
        <dbReference type="ChEBI" id="CHEBI:15867"/>
        <dbReference type="ChEBI" id="CHEBI:53455"/>
        <dbReference type="ChEBI" id="CHEBI:57783"/>
        <dbReference type="ChEBI" id="CHEBI:58349"/>
        <dbReference type="EC" id="1.1.1.179"/>
    </reaction>
</comment>
<dbReference type="InterPro" id="IPR000683">
    <property type="entry name" value="Gfo/Idh/MocA-like_OxRdtase_N"/>
</dbReference>
<dbReference type="Pfam" id="PF22725">
    <property type="entry name" value="GFO_IDH_MocA_C3"/>
    <property type="match status" value="1"/>
</dbReference>
<evidence type="ECO:0000256" key="3">
    <source>
        <dbReference type="ARBA" id="ARBA00038984"/>
    </source>
</evidence>
<dbReference type="Gene3D" id="3.40.50.720">
    <property type="entry name" value="NAD(P)-binding Rossmann-like Domain"/>
    <property type="match status" value="1"/>
</dbReference>
<dbReference type="Gene3D" id="3.30.360.10">
    <property type="entry name" value="Dihydrodipicolinate Reductase, domain 2"/>
    <property type="match status" value="1"/>
</dbReference>
<dbReference type="PANTHER" id="PTHR22604">
    <property type="entry name" value="OXIDOREDUCTASES"/>
    <property type="match status" value="1"/>
</dbReference>
<evidence type="ECO:0000259" key="7">
    <source>
        <dbReference type="Pfam" id="PF22725"/>
    </source>
</evidence>
<comment type="caution">
    <text evidence="8">The sequence shown here is derived from an EMBL/GenBank/DDBJ whole genome shotgun (WGS) entry which is preliminary data.</text>
</comment>
<dbReference type="PANTHER" id="PTHR22604:SF105">
    <property type="entry name" value="TRANS-1,2-DIHYDROBENZENE-1,2-DIOL DEHYDROGENASE"/>
    <property type="match status" value="1"/>
</dbReference>
<dbReference type="OMA" id="NITATMY"/>
<evidence type="ECO:0000313" key="9">
    <source>
        <dbReference type="Proteomes" id="UP000007148"/>
    </source>
</evidence>
<evidence type="ECO:0000259" key="6">
    <source>
        <dbReference type="Pfam" id="PF01408"/>
    </source>
</evidence>
<dbReference type="GO" id="GO:0000166">
    <property type="term" value="F:nucleotide binding"/>
    <property type="evidence" value="ECO:0007669"/>
    <property type="project" value="InterPro"/>
</dbReference>
<dbReference type="OrthoDB" id="2129491at2759"/>
<sequence>MADSVFTLRWAILGAGYISGKFVSDIILDPKTRGVTDVVHKLVAVGSRDAAKGKEFLAKITGKDDHPAKIYGSYEEVVKDPNVDAVYIGVPHPGHYDLTTLCLTNGKHVLCEKPFTVNAKEAEALIQLAKEKNLFLMEAMWTRFLPVADYISDLVKGGTLGDIRVLHADLSGDFDIQNLPLTHRILDPKLGGGALLDLGPYPLVWAIIAMYEHPANNKQHPSAISAAMLKTPLTGVDAHTSFTLNFDQLNAQAVLTCGITISSPNPALVIRLRKGNIIVDAPIYRPNVVKVQYLAKEGSDEVVKEETKTFKNGADEQHGGSGWHWQADEVARCIRDGKIQSDKWGWDKTLLEMKIFDEVRKQGQLVFPEGVEKLV</sequence>
<dbReference type="SUPFAM" id="SSF55347">
    <property type="entry name" value="Glyceraldehyde-3-phosphate dehydrogenase-like, C-terminal domain"/>
    <property type="match status" value="1"/>
</dbReference>
<dbReference type="GO" id="GO:0047837">
    <property type="term" value="F:D-xylose 1-dehydrogenase (NADP+) activity"/>
    <property type="evidence" value="ECO:0007669"/>
    <property type="project" value="UniProtKB-EC"/>
</dbReference>
<dbReference type="HOGENOM" id="CLU_023194_7_2_1"/>
<name>G4TDY1_SERID</name>
<organism evidence="8 9">
    <name type="scientific">Serendipita indica (strain DSM 11827)</name>
    <name type="common">Root endophyte fungus</name>
    <name type="synonym">Piriformospora indica</name>
    <dbReference type="NCBI Taxonomy" id="1109443"/>
    <lineage>
        <taxon>Eukaryota</taxon>
        <taxon>Fungi</taxon>
        <taxon>Dikarya</taxon>
        <taxon>Basidiomycota</taxon>
        <taxon>Agaricomycotina</taxon>
        <taxon>Agaricomycetes</taxon>
        <taxon>Sebacinales</taxon>
        <taxon>Serendipitaceae</taxon>
        <taxon>Serendipita</taxon>
    </lineage>
</organism>